<dbReference type="AlphaFoldDB" id="A0A9E7SPG2"/>
<comment type="pathway">
    <text evidence="1">Cofactor biosynthesis; molybdopterin biosynthesis.</text>
</comment>
<protein>
    <submittedName>
        <fullName evidence="4">MoaD family protein</fullName>
    </submittedName>
</protein>
<gene>
    <name evidence="4" type="ORF">NF865_03080</name>
</gene>
<evidence type="ECO:0000256" key="1">
    <source>
        <dbReference type="ARBA" id="ARBA00005046"/>
    </source>
</evidence>
<dbReference type="PANTHER" id="PTHR33359">
    <property type="entry name" value="MOLYBDOPTERIN SYNTHASE SULFUR CARRIER SUBUNIT"/>
    <property type="match status" value="1"/>
</dbReference>
<dbReference type="Pfam" id="PF02597">
    <property type="entry name" value="ThiS"/>
    <property type="match status" value="1"/>
</dbReference>
<dbReference type="KEGG" id="tagg:NF865_03080"/>
<dbReference type="EMBL" id="CP099582">
    <property type="protein sequence ID" value="USS41201.1"/>
    <property type="molecule type" value="Genomic_DNA"/>
</dbReference>
<dbReference type="SUPFAM" id="SSF54285">
    <property type="entry name" value="MoaD/ThiS"/>
    <property type="match status" value="1"/>
</dbReference>
<dbReference type="GO" id="GO:0006777">
    <property type="term" value="P:Mo-molybdopterin cofactor biosynthetic process"/>
    <property type="evidence" value="ECO:0007669"/>
    <property type="project" value="UniProtKB-KW"/>
</dbReference>
<accession>A0A9E7SPG2</accession>
<dbReference type="PANTHER" id="PTHR33359:SF1">
    <property type="entry name" value="MOLYBDOPTERIN SYNTHASE SULFUR CARRIER SUBUNIT"/>
    <property type="match status" value="1"/>
</dbReference>
<dbReference type="Gene3D" id="3.10.20.30">
    <property type="match status" value="1"/>
</dbReference>
<dbReference type="InterPro" id="IPR016155">
    <property type="entry name" value="Mopterin_synth/thiamin_S_b"/>
</dbReference>
<evidence type="ECO:0000313" key="4">
    <source>
        <dbReference type="EMBL" id="USS41201.1"/>
    </source>
</evidence>
<dbReference type="InterPro" id="IPR054834">
    <property type="entry name" value="SAMP1_3"/>
</dbReference>
<dbReference type="NCBIfam" id="NF041918">
    <property type="entry name" value="SAMP1"/>
    <property type="match status" value="1"/>
</dbReference>
<keyword evidence="3" id="KW-0501">Molybdenum cofactor biosynthesis</keyword>
<dbReference type="InterPro" id="IPR003749">
    <property type="entry name" value="ThiS/MoaD-like"/>
</dbReference>
<dbReference type="InterPro" id="IPR010038">
    <property type="entry name" value="MoaD_arc-typ"/>
</dbReference>
<evidence type="ECO:0000313" key="5">
    <source>
        <dbReference type="Proteomes" id="UP001055732"/>
    </source>
</evidence>
<evidence type="ECO:0000256" key="2">
    <source>
        <dbReference type="ARBA" id="ARBA00022741"/>
    </source>
</evidence>
<dbReference type="CDD" id="cd00754">
    <property type="entry name" value="Ubl_MoaD"/>
    <property type="match status" value="1"/>
</dbReference>
<dbReference type="FunFam" id="3.10.20.30:FF:000010">
    <property type="entry name" value="Molybdopterin synthase sulfur carrier subunit"/>
    <property type="match status" value="1"/>
</dbReference>
<sequence>MRVKVRYFARFRELAGTGEEEIELPEGSKIRDLIKKIRELHPEFKNEVFGEDYDDNADVNMSRNGRYASFDEELKDGDVVALFPPTSGG</sequence>
<dbReference type="Proteomes" id="UP001055732">
    <property type="component" value="Chromosome"/>
</dbReference>
<keyword evidence="2" id="KW-0547">Nucleotide-binding</keyword>
<reference evidence="4" key="2">
    <citation type="submission" date="2022-06" db="EMBL/GenBank/DDBJ databases">
        <authorList>
            <person name="Park Y.-J."/>
        </authorList>
    </citation>
    <scope>NUCLEOTIDE SEQUENCE</scope>
    <source>
        <strain evidence="4">TY</strain>
    </source>
</reference>
<keyword evidence="5" id="KW-1185">Reference proteome</keyword>
<dbReference type="RefSeq" id="WP_253305142.1">
    <property type="nucleotide sequence ID" value="NZ_CP099582.1"/>
</dbReference>
<reference evidence="4" key="1">
    <citation type="journal article" date="1998" name="Int. J. Syst. Bacteriol. 48 Pt">
        <title>Thermococcus guaymasensis sp. nov. and Thermococcus aggregans sp. nov., two novel thermophilic archaea isolated from the Guaymas Basin hydrothermal vent site.</title>
        <authorList>
            <person name="Canganella F."/>
            <person name="Jones W.J."/>
            <person name="Gambacorta A."/>
            <person name="Antranikian G."/>
        </authorList>
    </citation>
    <scope>NUCLEOTIDE SEQUENCE</scope>
    <source>
        <strain evidence="4">TY</strain>
    </source>
</reference>
<dbReference type="NCBIfam" id="TIGR01687">
    <property type="entry name" value="moaD_arch"/>
    <property type="match status" value="1"/>
</dbReference>
<dbReference type="GO" id="GO:1990133">
    <property type="term" value="C:molybdopterin adenylyltransferase complex"/>
    <property type="evidence" value="ECO:0007669"/>
    <property type="project" value="TreeGrafter"/>
</dbReference>
<dbReference type="InterPro" id="IPR012675">
    <property type="entry name" value="Beta-grasp_dom_sf"/>
</dbReference>
<name>A0A9E7SPG2_THEAG</name>
<evidence type="ECO:0000256" key="3">
    <source>
        <dbReference type="ARBA" id="ARBA00023150"/>
    </source>
</evidence>
<organism evidence="4 5">
    <name type="scientific">Thermococcus aggregans</name>
    <dbReference type="NCBI Taxonomy" id="110163"/>
    <lineage>
        <taxon>Archaea</taxon>
        <taxon>Methanobacteriati</taxon>
        <taxon>Methanobacteriota</taxon>
        <taxon>Thermococci</taxon>
        <taxon>Thermococcales</taxon>
        <taxon>Thermococcaceae</taxon>
        <taxon>Thermococcus</taxon>
    </lineage>
</organism>
<proteinExistence type="predicted"/>
<dbReference type="InterPro" id="IPR044672">
    <property type="entry name" value="MOCS2A"/>
</dbReference>
<dbReference type="GO" id="GO:0000166">
    <property type="term" value="F:nucleotide binding"/>
    <property type="evidence" value="ECO:0007669"/>
    <property type="project" value="UniProtKB-KW"/>
</dbReference>